<accession>A0A388KGJ8</accession>
<keyword evidence="3" id="KW-1185">Reference proteome</keyword>
<evidence type="ECO:0000256" key="1">
    <source>
        <dbReference type="SAM" id="MobiDB-lite"/>
    </source>
</evidence>
<organism evidence="2 3">
    <name type="scientific">Chara braunii</name>
    <name type="common">Braun's stonewort</name>
    <dbReference type="NCBI Taxonomy" id="69332"/>
    <lineage>
        <taxon>Eukaryota</taxon>
        <taxon>Viridiplantae</taxon>
        <taxon>Streptophyta</taxon>
        <taxon>Charophyceae</taxon>
        <taxon>Charales</taxon>
        <taxon>Characeae</taxon>
        <taxon>Chara</taxon>
    </lineage>
</organism>
<feature type="region of interest" description="Disordered" evidence="1">
    <location>
        <begin position="1"/>
        <end position="32"/>
    </location>
</feature>
<proteinExistence type="predicted"/>
<gene>
    <name evidence="2" type="ORF">CBR_g3872</name>
</gene>
<feature type="region of interest" description="Disordered" evidence="1">
    <location>
        <begin position="462"/>
        <end position="530"/>
    </location>
</feature>
<dbReference type="Gramene" id="GBG69172">
    <property type="protein sequence ID" value="GBG69172"/>
    <property type="gene ID" value="CBR_g3872"/>
</dbReference>
<protein>
    <submittedName>
        <fullName evidence="2">Uncharacterized protein</fullName>
    </submittedName>
</protein>
<evidence type="ECO:0000313" key="2">
    <source>
        <dbReference type="EMBL" id="GBG69172.1"/>
    </source>
</evidence>
<name>A0A388KGJ8_CHABU</name>
<dbReference type="AlphaFoldDB" id="A0A388KGJ8"/>
<feature type="compositionally biased region" description="Low complexity" evidence="1">
    <location>
        <begin position="289"/>
        <end position="309"/>
    </location>
</feature>
<comment type="caution">
    <text evidence="2">The sequence shown here is derived from an EMBL/GenBank/DDBJ whole genome shotgun (WGS) entry which is preliminary data.</text>
</comment>
<feature type="region of interest" description="Disordered" evidence="1">
    <location>
        <begin position="286"/>
        <end position="337"/>
    </location>
</feature>
<sequence length="616" mass="67608">MELREKIPEAAGVDAGRQARSPPQGPHLEEEDDARLRELCRICYAEGIMPTGIDPGVMTIDGREARFKVNSTIDQVKINGLKEHTVTVIFRAGARFLPRNIKDDSVRAYEDRRSADGTFEQQNFSMDRVKVESPNVVSYVAKSKEVARWLVEKGEDEVTVGSLRYVFEFKPWLTKAQLRQQRLLENEQTFWVIAVQVPLDAFIFLQAQVERAVGPVIRTFPPEQDRMFPSLVNIKFEIEPAARGNMKDKIWIDTSKGNSLEAKIASADTPRCRRCRAFFHTDVECRRNQQPQGQPSAPSGPHASSPAGSRQNQGPLRPRPASPSVQSPQGPGPVRTEAAAISTSLPATSGTDMRANPVYSPGVHAAPPYFSQHPILPQSEFPWMHGPGETWLYSQFSYGGAHQYGMPFPSVLGSYVQQSAPMGSSFPIYSSVVPTIRPLSLPQPSAPGHVYALDLNRGVGNHPQGGTAVSGVSIHPSPSKARSGTPGKQRRIDQEGSFVSGRADLEGENSVGSSQDLDANRSTIGVTGSKTSRRRIPISLSRGQLQDIENRILPFFCVAVHNSFWVIAFVGMDGSPTMVSLSSPDTLMLSAVAILVRTAIHEKFSFRLIPDVIMSC</sequence>
<reference evidence="2 3" key="1">
    <citation type="journal article" date="2018" name="Cell">
        <title>The Chara Genome: Secondary Complexity and Implications for Plant Terrestrialization.</title>
        <authorList>
            <person name="Nishiyama T."/>
            <person name="Sakayama H."/>
            <person name="Vries J.D."/>
            <person name="Buschmann H."/>
            <person name="Saint-Marcoux D."/>
            <person name="Ullrich K.K."/>
            <person name="Haas F.B."/>
            <person name="Vanderstraeten L."/>
            <person name="Becker D."/>
            <person name="Lang D."/>
            <person name="Vosolsobe S."/>
            <person name="Rombauts S."/>
            <person name="Wilhelmsson P.K.I."/>
            <person name="Janitza P."/>
            <person name="Kern R."/>
            <person name="Heyl A."/>
            <person name="Rumpler F."/>
            <person name="Villalobos L.I.A.C."/>
            <person name="Clay J.M."/>
            <person name="Skokan R."/>
            <person name="Toyoda A."/>
            <person name="Suzuki Y."/>
            <person name="Kagoshima H."/>
            <person name="Schijlen E."/>
            <person name="Tajeshwar N."/>
            <person name="Catarino B."/>
            <person name="Hetherington A.J."/>
            <person name="Saltykova A."/>
            <person name="Bonnot C."/>
            <person name="Breuninger H."/>
            <person name="Symeonidi A."/>
            <person name="Radhakrishnan G.V."/>
            <person name="Van Nieuwerburgh F."/>
            <person name="Deforce D."/>
            <person name="Chang C."/>
            <person name="Karol K.G."/>
            <person name="Hedrich R."/>
            <person name="Ulvskov P."/>
            <person name="Glockner G."/>
            <person name="Delwiche C.F."/>
            <person name="Petrasek J."/>
            <person name="Van de Peer Y."/>
            <person name="Friml J."/>
            <person name="Beilby M."/>
            <person name="Dolan L."/>
            <person name="Kohara Y."/>
            <person name="Sugano S."/>
            <person name="Fujiyama A."/>
            <person name="Delaux P.-M."/>
            <person name="Quint M."/>
            <person name="TheiBen G."/>
            <person name="Hagemann M."/>
            <person name="Harholt J."/>
            <person name="Dunand C."/>
            <person name="Zachgo S."/>
            <person name="Langdale J."/>
            <person name="Maumus F."/>
            <person name="Straeten D.V.D."/>
            <person name="Gould S.B."/>
            <person name="Rensing S.A."/>
        </authorList>
    </citation>
    <scope>NUCLEOTIDE SEQUENCE [LARGE SCALE GENOMIC DNA]</scope>
    <source>
        <strain evidence="2 3">S276</strain>
    </source>
</reference>
<feature type="compositionally biased region" description="Low complexity" evidence="1">
    <location>
        <begin position="322"/>
        <end position="334"/>
    </location>
</feature>
<dbReference type="Proteomes" id="UP000265515">
    <property type="component" value="Unassembled WGS sequence"/>
</dbReference>
<dbReference type="EMBL" id="BFEA01000111">
    <property type="protein sequence ID" value="GBG69172.1"/>
    <property type="molecule type" value="Genomic_DNA"/>
</dbReference>
<evidence type="ECO:0000313" key="3">
    <source>
        <dbReference type="Proteomes" id="UP000265515"/>
    </source>
</evidence>
<feature type="compositionally biased region" description="Polar residues" evidence="1">
    <location>
        <begin position="510"/>
        <end position="530"/>
    </location>
</feature>